<dbReference type="AlphaFoldDB" id="A0A818SG09"/>
<evidence type="ECO:0000256" key="1">
    <source>
        <dbReference type="ARBA" id="ARBA00023002"/>
    </source>
</evidence>
<organism evidence="3 4">
    <name type="scientific">Rotaria socialis</name>
    <dbReference type="NCBI Taxonomy" id="392032"/>
    <lineage>
        <taxon>Eukaryota</taxon>
        <taxon>Metazoa</taxon>
        <taxon>Spiralia</taxon>
        <taxon>Gnathifera</taxon>
        <taxon>Rotifera</taxon>
        <taxon>Eurotatoria</taxon>
        <taxon>Bdelloidea</taxon>
        <taxon>Philodinida</taxon>
        <taxon>Philodinidae</taxon>
        <taxon>Rotaria</taxon>
    </lineage>
</organism>
<protein>
    <recommendedName>
        <fullName evidence="2">Aldehyde dehydrogenase domain-containing protein</fullName>
    </recommendedName>
</protein>
<keyword evidence="1" id="KW-0560">Oxidoreductase</keyword>
<dbReference type="Pfam" id="PF00171">
    <property type="entry name" value="Aldedh"/>
    <property type="match status" value="1"/>
</dbReference>
<dbReference type="EMBL" id="CAJNYU010003364">
    <property type="protein sequence ID" value="CAF3666935.1"/>
    <property type="molecule type" value="Genomic_DNA"/>
</dbReference>
<reference evidence="3" key="1">
    <citation type="submission" date="2021-02" db="EMBL/GenBank/DDBJ databases">
        <authorList>
            <person name="Nowell W R."/>
        </authorList>
    </citation>
    <scope>NUCLEOTIDE SEQUENCE</scope>
</reference>
<dbReference type="PANTHER" id="PTHR43353:SF5">
    <property type="entry name" value="SUCCINATE-SEMIALDEHYDE DEHYDROGENASE, MITOCHONDRIAL"/>
    <property type="match status" value="1"/>
</dbReference>
<feature type="domain" description="Aldehyde dehydrogenase" evidence="2">
    <location>
        <begin position="33"/>
        <end position="113"/>
    </location>
</feature>
<evidence type="ECO:0000313" key="3">
    <source>
        <dbReference type="EMBL" id="CAF3666935.1"/>
    </source>
</evidence>
<gene>
    <name evidence="3" type="ORF">FME351_LOCUS25439</name>
</gene>
<dbReference type="GO" id="GO:0004777">
    <property type="term" value="F:succinate-semialdehyde dehydrogenase (NAD+) activity"/>
    <property type="evidence" value="ECO:0007669"/>
    <property type="project" value="TreeGrafter"/>
</dbReference>
<dbReference type="Gene3D" id="3.40.605.10">
    <property type="entry name" value="Aldehyde Dehydrogenase, Chain A, domain 1"/>
    <property type="match status" value="1"/>
</dbReference>
<dbReference type="InterPro" id="IPR015590">
    <property type="entry name" value="Aldehyde_DH_dom"/>
</dbReference>
<dbReference type="Proteomes" id="UP000663869">
    <property type="component" value="Unassembled WGS sequence"/>
</dbReference>
<evidence type="ECO:0000259" key="2">
    <source>
        <dbReference type="Pfam" id="PF00171"/>
    </source>
</evidence>
<comment type="caution">
    <text evidence="3">The sequence shown here is derived from an EMBL/GenBank/DDBJ whole genome shotgun (WGS) entry which is preliminary data.</text>
</comment>
<dbReference type="PANTHER" id="PTHR43353">
    <property type="entry name" value="SUCCINATE-SEMIALDEHYDE DEHYDROGENASE, MITOCHONDRIAL"/>
    <property type="match status" value="1"/>
</dbReference>
<dbReference type="SUPFAM" id="SSF53720">
    <property type="entry name" value="ALDH-like"/>
    <property type="match status" value="1"/>
</dbReference>
<sequence length="173" mass="20425">MYSTKFSALYRLNQSINHVRRSFFSQTYINGQWVSSQSGETFKVYNPANGHEIGSVPDCNIQDAEKAVQAAHDAFHHKWSMKTGKERSIVMKKFYDLIVKNKDQLGKILTTEMVILVYYRYQLVLIREIRECKVPLKQNWSKFCFSFIYIWFDRARKADQEYVLFISISSFFG</sequence>
<accession>A0A818SG09</accession>
<dbReference type="InterPro" id="IPR050740">
    <property type="entry name" value="Aldehyde_DH_Superfamily"/>
</dbReference>
<dbReference type="GO" id="GO:0009450">
    <property type="term" value="P:gamma-aminobutyric acid catabolic process"/>
    <property type="evidence" value="ECO:0007669"/>
    <property type="project" value="TreeGrafter"/>
</dbReference>
<name>A0A818SG09_9BILA</name>
<proteinExistence type="predicted"/>
<evidence type="ECO:0000313" key="4">
    <source>
        <dbReference type="Proteomes" id="UP000663869"/>
    </source>
</evidence>
<dbReference type="InterPro" id="IPR016162">
    <property type="entry name" value="Ald_DH_N"/>
</dbReference>
<dbReference type="InterPro" id="IPR016161">
    <property type="entry name" value="Ald_DH/histidinol_DH"/>
</dbReference>